<organism evidence="2 3">
    <name type="scientific">Pleurodeles waltl</name>
    <name type="common">Iberian ribbed newt</name>
    <dbReference type="NCBI Taxonomy" id="8319"/>
    <lineage>
        <taxon>Eukaryota</taxon>
        <taxon>Metazoa</taxon>
        <taxon>Chordata</taxon>
        <taxon>Craniata</taxon>
        <taxon>Vertebrata</taxon>
        <taxon>Euteleostomi</taxon>
        <taxon>Amphibia</taxon>
        <taxon>Batrachia</taxon>
        <taxon>Caudata</taxon>
        <taxon>Salamandroidea</taxon>
        <taxon>Salamandridae</taxon>
        <taxon>Pleurodelinae</taxon>
        <taxon>Pleurodeles</taxon>
    </lineage>
</organism>
<accession>A0AAV7KW54</accession>
<keyword evidence="3" id="KW-1185">Reference proteome</keyword>
<dbReference type="AlphaFoldDB" id="A0AAV7KW54"/>
<evidence type="ECO:0000313" key="3">
    <source>
        <dbReference type="Proteomes" id="UP001066276"/>
    </source>
</evidence>
<protein>
    <submittedName>
        <fullName evidence="2">Uncharacterized protein</fullName>
    </submittedName>
</protein>
<gene>
    <name evidence="2" type="ORF">NDU88_003866</name>
</gene>
<comment type="caution">
    <text evidence="2">The sequence shown here is derived from an EMBL/GenBank/DDBJ whole genome shotgun (WGS) entry which is preliminary data.</text>
</comment>
<proteinExistence type="predicted"/>
<evidence type="ECO:0000313" key="2">
    <source>
        <dbReference type="EMBL" id="KAJ1083711.1"/>
    </source>
</evidence>
<evidence type="ECO:0000256" key="1">
    <source>
        <dbReference type="SAM" id="MobiDB-lite"/>
    </source>
</evidence>
<name>A0AAV7KW54_PLEWA</name>
<sequence length="126" mass="13654">MAQGCGKRRYDCNSGNPWLQGFNGRVLTSGLGVVGMTEDTCEEQETIVMPGSHREICPPVGPRCRPEDRECTETVGTGELSHEGGVGESDKLPEAVVPDGTLPRGGAQYNLRPRIHAPLKLKDYEC</sequence>
<dbReference type="EMBL" id="JANPWB010000016">
    <property type="protein sequence ID" value="KAJ1083711.1"/>
    <property type="molecule type" value="Genomic_DNA"/>
</dbReference>
<dbReference type="Proteomes" id="UP001066276">
    <property type="component" value="Chromosome 12"/>
</dbReference>
<feature type="region of interest" description="Disordered" evidence="1">
    <location>
        <begin position="67"/>
        <end position="109"/>
    </location>
</feature>
<reference evidence="2" key="1">
    <citation type="journal article" date="2022" name="bioRxiv">
        <title>Sequencing and chromosome-scale assembly of the giantPleurodeles waltlgenome.</title>
        <authorList>
            <person name="Brown T."/>
            <person name="Elewa A."/>
            <person name="Iarovenko S."/>
            <person name="Subramanian E."/>
            <person name="Araus A.J."/>
            <person name="Petzold A."/>
            <person name="Susuki M."/>
            <person name="Suzuki K.-i.T."/>
            <person name="Hayashi T."/>
            <person name="Toyoda A."/>
            <person name="Oliveira C."/>
            <person name="Osipova E."/>
            <person name="Leigh N.D."/>
            <person name="Simon A."/>
            <person name="Yun M.H."/>
        </authorList>
    </citation>
    <scope>NUCLEOTIDE SEQUENCE</scope>
    <source>
        <strain evidence="2">20211129_DDA</strain>
        <tissue evidence="2">Liver</tissue>
    </source>
</reference>